<reference evidence="1 2" key="1">
    <citation type="submission" date="2019-06" db="EMBL/GenBank/DDBJ databases">
        <title>Genomic Encyclopedia of Type Strains, Phase IV (KMG-V): Genome sequencing to study the core and pangenomes of soil and plant-associated prokaryotes.</title>
        <authorList>
            <person name="Whitman W."/>
        </authorList>
    </citation>
    <scope>NUCLEOTIDE SEQUENCE [LARGE SCALE GENOMIC DNA]</scope>
    <source>
        <strain evidence="1 2">BR 11865</strain>
    </source>
</reference>
<dbReference type="Proteomes" id="UP000316545">
    <property type="component" value="Unassembled WGS sequence"/>
</dbReference>
<gene>
    <name evidence="1" type="ORF">FBZ88_101190</name>
</gene>
<accession>A0A560GDQ9</accession>
<evidence type="ECO:0000313" key="2">
    <source>
        <dbReference type="Proteomes" id="UP000316545"/>
    </source>
</evidence>
<dbReference type="AlphaFoldDB" id="A0A560GDQ9"/>
<name>A0A560GDQ9_9PROT</name>
<comment type="caution">
    <text evidence="1">The sequence shown here is derived from an EMBL/GenBank/DDBJ whole genome shotgun (WGS) entry which is preliminary data.</text>
</comment>
<sequence>MRLRRGAYPLQDRYIDRPPPNSIGFAPAHPMVLFRKPGYRGGGKPLTMKANVATAMHRGRTMTTNWHPL</sequence>
<dbReference type="EMBL" id="VITO01000001">
    <property type="protein sequence ID" value="TWB31820.1"/>
    <property type="molecule type" value="Genomic_DNA"/>
</dbReference>
<keyword evidence="2" id="KW-1185">Reference proteome</keyword>
<evidence type="ECO:0000313" key="1">
    <source>
        <dbReference type="EMBL" id="TWB31820.1"/>
    </source>
</evidence>
<proteinExistence type="predicted"/>
<organism evidence="1 2">
    <name type="scientific">Nitrospirillum amazonense</name>
    <dbReference type="NCBI Taxonomy" id="28077"/>
    <lineage>
        <taxon>Bacteria</taxon>
        <taxon>Pseudomonadati</taxon>
        <taxon>Pseudomonadota</taxon>
        <taxon>Alphaproteobacteria</taxon>
        <taxon>Rhodospirillales</taxon>
        <taxon>Azospirillaceae</taxon>
        <taxon>Nitrospirillum</taxon>
    </lineage>
</organism>
<protein>
    <submittedName>
        <fullName evidence="1">Uncharacterized protein</fullName>
    </submittedName>
</protein>